<dbReference type="Proteomes" id="UP000190774">
    <property type="component" value="Unassembled WGS sequence"/>
</dbReference>
<dbReference type="Pfam" id="PF07715">
    <property type="entry name" value="Plug"/>
    <property type="match status" value="1"/>
</dbReference>
<dbReference type="PANTHER" id="PTHR30069:SF37">
    <property type="entry name" value="FERRIC VIBRIOBACTIN RECEPTOR VIUA"/>
    <property type="match status" value="1"/>
</dbReference>
<organism evidence="9 10">
    <name type="scientific">Prosthecobacter debontii</name>
    <dbReference type="NCBI Taxonomy" id="48467"/>
    <lineage>
        <taxon>Bacteria</taxon>
        <taxon>Pseudomonadati</taxon>
        <taxon>Verrucomicrobiota</taxon>
        <taxon>Verrucomicrobiia</taxon>
        <taxon>Verrucomicrobiales</taxon>
        <taxon>Verrucomicrobiaceae</taxon>
        <taxon>Prosthecobacter</taxon>
    </lineage>
</organism>
<evidence type="ECO:0000256" key="7">
    <source>
        <dbReference type="PROSITE-ProRule" id="PRU01360"/>
    </source>
</evidence>
<evidence type="ECO:0000256" key="5">
    <source>
        <dbReference type="ARBA" id="ARBA00023136"/>
    </source>
</evidence>
<evidence type="ECO:0000256" key="1">
    <source>
        <dbReference type="ARBA" id="ARBA00004571"/>
    </source>
</evidence>
<keyword evidence="3 7" id="KW-1134">Transmembrane beta strand</keyword>
<dbReference type="SUPFAM" id="SSF56935">
    <property type="entry name" value="Porins"/>
    <property type="match status" value="1"/>
</dbReference>
<evidence type="ECO:0000256" key="4">
    <source>
        <dbReference type="ARBA" id="ARBA00022692"/>
    </source>
</evidence>
<comment type="similarity">
    <text evidence="7">Belongs to the TonB-dependent receptor family.</text>
</comment>
<keyword evidence="5 7" id="KW-0472">Membrane</keyword>
<dbReference type="Gene3D" id="2.40.170.20">
    <property type="entry name" value="TonB-dependent receptor, beta-barrel domain"/>
    <property type="match status" value="1"/>
</dbReference>
<reference evidence="10" key="1">
    <citation type="submission" date="2017-02" db="EMBL/GenBank/DDBJ databases">
        <authorList>
            <person name="Varghese N."/>
            <person name="Submissions S."/>
        </authorList>
    </citation>
    <scope>NUCLEOTIDE SEQUENCE [LARGE SCALE GENOMIC DNA]</scope>
    <source>
        <strain evidence="10">ATCC 700200</strain>
    </source>
</reference>
<dbReference type="InterPro" id="IPR012910">
    <property type="entry name" value="Plug_dom"/>
</dbReference>
<evidence type="ECO:0000256" key="2">
    <source>
        <dbReference type="ARBA" id="ARBA00022448"/>
    </source>
</evidence>
<dbReference type="InterPro" id="IPR037066">
    <property type="entry name" value="Plug_dom_sf"/>
</dbReference>
<keyword evidence="10" id="KW-1185">Reference proteome</keyword>
<dbReference type="PANTHER" id="PTHR30069">
    <property type="entry name" value="TONB-DEPENDENT OUTER MEMBRANE RECEPTOR"/>
    <property type="match status" value="1"/>
</dbReference>
<evidence type="ECO:0000313" key="10">
    <source>
        <dbReference type="Proteomes" id="UP000190774"/>
    </source>
</evidence>
<dbReference type="InterPro" id="IPR039426">
    <property type="entry name" value="TonB-dep_rcpt-like"/>
</dbReference>
<accession>A0A1T4YNH5</accession>
<sequence>MDWVRLQLQSPRRQRFQQSPRLWGIVLLTMLLAVISSAQEITDYRPEVLKRLPLEQLVDIEITSVSRHPESLQAAASAIDVITADDIRRYGAVNLPDALRLATGLHVAQYDGHSWAISSRGFNTTTSNKMQVLMDGRSLYTPLYAGVFWDVQHTFMPDIEQIEVIRGPGATLWGANAVTGVINIRTKDAEDTQGWLTQLGGGEDRGFAGLRYGGKIGDDTYYRIYATTLNRDSLTQELRGLDARDEYGMTQGGFKLDSHLNAEDTLTIQGDVYTGRFGQVNGDDVEARGGNALLRWSREISSDESFQLQFYYDRTQRLLPDVLEERRNTYDLEFQHAFELSKRQNIIWGLNARASSDEISNLGGALAFLPEKETLYLVSGFIQDEISVLPELLTVTLGSKFEYNSFSGFEYQPSGRFALTPTKNHTFWGAVSRAVRTPSRIDQDIFVPNPEFGPSTLVGNRRFESEVLIAYELGYRARLRPNLTTDLALFYHDYSDLRSQERIGATATPTEFGNGFAGETYGAELDIQWQPSRWWQIGAGYTWMQKFLRPEAGSSDRTGATIEGNDPDHILVLRSSFDLPWDLELDATFRYVDQLPQPATPAYTTLDLRLAWLPREDLEIAIVGRDLLDEAHPEYRGRTVSREIGRSVYLMVTWSF</sequence>
<evidence type="ECO:0000313" key="9">
    <source>
        <dbReference type="EMBL" id="SKB03118.1"/>
    </source>
</evidence>
<evidence type="ECO:0000256" key="6">
    <source>
        <dbReference type="ARBA" id="ARBA00023237"/>
    </source>
</evidence>
<evidence type="ECO:0000256" key="3">
    <source>
        <dbReference type="ARBA" id="ARBA00022452"/>
    </source>
</evidence>
<dbReference type="GO" id="GO:0015344">
    <property type="term" value="F:siderophore uptake transmembrane transporter activity"/>
    <property type="evidence" value="ECO:0007669"/>
    <property type="project" value="TreeGrafter"/>
</dbReference>
<dbReference type="InterPro" id="IPR036942">
    <property type="entry name" value="Beta-barrel_TonB_sf"/>
</dbReference>
<dbReference type="EMBL" id="FUYE01000014">
    <property type="protein sequence ID" value="SKB03118.1"/>
    <property type="molecule type" value="Genomic_DNA"/>
</dbReference>
<name>A0A1T4YNH5_9BACT</name>
<keyword evidence="2 7" id="KW-0813">Transport</keyword>
<proteinExistence type="inferred from homology"/>
<dbReference type="GO" id="GO:0009279">
    <property type="term" value="C:cell outer membrane"/>
    <property type="evidence" value="ECO:0007669"/>
    <property type="project" value="UniProtKB-SubCell"/>
</dbReference>
<dbReference type="GO" id="GO:0044718">
    <property type="term" value="P:siderophore transmembrane transport"/>
    <property type="evidence" value="ECO:0007669"/>
    <property type="project" value="TreeGrafter"/>
</dbReference>
<feature type="domain" description="TonB-dependent receptor plug" evidence="8">
    <location>
        <begin position="72"/>
        <end position="181"/>
    </location>
</feature>
<dbReference type="AlphaFoldDB" id="A0A1T4YNH5"/>
<dbReference type="Gene3D" id="2.170.130.10">
    <property type="entry name" value="TonB-dependent receptor, plug domain"/>
    <property type="match status" value="1"/>
</dbReference>
<gene>
    <name evidence="9" type="ORF">SAMN02745166_03772</name>
</gene>
<keyword evidence="4 7" id="KW-0812">Transmembrane</keyword>
<keyword evidence="6 7" id="KW-0998">Cell outer membrane</keyword>
<protein>
    <submittedName>
        <fullName evidence="9">Iron complex outermembrane recepter protein</fullName>
    </submittedName>
</protein>
<evidence type="ECO:0000259" key="8">
    <source>
        <dbReference type="Pfam" id="PF07715"/>
    </source>
</evidence>
<dbReference type="PROSITE" id="PS52016">
    <property type="entry name" value="TONB_DEPENDENT_REC_3"/>
    <property type="match status" value="1"/>
</dbReference>
<comment type="subcellular location">
    <subcellularLocation>
        <location evidence="1 7">Cell outer membrane</location>
        <topology evidence="1 7">Multi-pass membrane protein</topology>
    </subcellularLocation>
</comment>
<dbReference type="STRING" id="48467.SAMN02745166_03772"/>